<evidence type="ECO:0000313" key="3">
    <source>
        <dbReference type="Proteomes" id="UP000094236"/>
    </source>
</evidence>
<dbReference type="AlphaFoldDB" id="A0A1E4TMW0"/>
<sequence>MTYTAPIKHETKKIKIRPSISYSILTPLVAHFSASQILLTSGITGLGNLVDFACKKQQ</sequence>
<protein>
    <submittedName>
        <fullName evidence="2">Uncharacterized protein</fullName>
    </submittedName>
</protein>
<keyword evidence="1" id="KW-0472">Membrane</keyword>
<keyword evidence="1" id="KW-0812">Transmembrane</keyword>
<dbReference type="Proteomes" id="UP000094236">
    <property type="component" value="Unassembled WGS sequence"/>
</dbReference>
<dbReference type="EMBL" id="KV454045">
    <property type="protein sequence ID" value="ODV93069.1"/>
    <property type="molecule type" value="Genomic_DNA"/>
</dbReference>
<evidence type="ECO:0000313" key="2">
    <source>
        <dbReference type="EMBL" id="ODV93069.1"/>
    </source>
</evidence>
<name>A0A1E4TMW0_PACTA</name>
<feature type="transmembrane region" description="Helical" evidence="1">
    <location>
        <begin position="20"/>
        <end position="39"/>
    </location>
</feature>
<proteinExistence type="predicted"/>
<accession>A0A1E4TMW0</accession>
<reference evidence="3" key="1">
    <citation type="submission" date="2016-05" db="EMBL/GenBank/DDBJ databases">
        <title>Comparative genomics of biotechnologically important yeasts.</title>
        <authorList>
            <consortium name="DOE Joint Genome Institute"/>
            <person name="Riley R."/>
            <person name="Haridas S."/>
            <person name="Wolfe K.H."/>
            <person name="Lopes M.R."/>
            <person name="Hittinger C.T."/>
            <person name="Goker M."/>
            <person name="Salamov A."/>
            <person name="Wisecaver J."/>
            <person name="Long T.M."/>
            <person name="Aerts A.L."/>
            <person name="Barry K."/>
            <person name="Choi C."/>
            <person name="Clum A."/>
            <person name="Coughlan A.Y."/>
            <person name="Deshpande S."/>
            <person name="Douglass A.P."/>
            <person name="Hanson S.J."/>
            <person name="Klenk H.-P."/>
            <person name="Labutti K."/>
            <person name="Lapidus A."/>
            <person name="Lindquist E."/>
            <person name="Lipzen A."/>
            <person name="Meier-Kolthoff J.P."/>
            <person name="Ohm R.A."/>
            <person name="Otillar R.P."/>
            <person name="Pangilinan J."/>
            <person name="Peng Y."/>
            <person name="Rokas A."/>
            <person name="Rosa C.A."/>
            <person name="Scheuner C."/>
            <person name="Sibirny A.A."/>
            <person name="Slot J.C."/>
            <person name="Stielow J.B."/>
            <person name="Sun H."/>
            <person name="Kurtzman C.P."/>
            <person name="Blackwell M."/>
            <person name="Grigoriev I.V."/>
            <person name="Jeffries T.W."/>
        </authorList>
    </citation>
    <scope>NUCLEOTIDE SEQUENCE [LARGE SCALE GENOMIC DNA]</scope>
    <source>
        <strain evidence="3">NRRL Y-2460</strain>
    </source>
</reference>
<keyword evidence="3" id="KW-1185">Reference proteome</keyword>
<gene>
    <name evidence="2" type="ORF">PACTADRAFT_52170</name>
</gene>
<organism evidence="2 3">
    <name type="scientific">Pachysolen tannophilus NRRL Y-2460</name>
    <dbReference type="NCBI Taxonomy" id="669874"/>
    <lineage>
        <taxon>Eukaryota</taxon>
        <taxon>Fungi</taxon>
        <taxon>Dikarya</taxon>
        <taxon>Ascomycota</taxon>
        <taxon>Saccharomycotina</taxon>
        <taxon>Pichiomycetes</taxon>
        <taxon>Pachysolenaceae</taxon>
        <taxon>Pachysolen</taxon>
    </lineage>
</organism>
<keyword evidence="1" id="KW-1133">Transmembrane helix</keyword>
<evidence type="ECO:0000256" key="1">
    <source>
        <dbReference type="SAM" id="Phobius"/>
    </source>
</evidence>